<evidence type="ECO:0000256" key="3">
    <source>
        <dbReference type="SAM" id="MobiDB-lite"/>
    </source>
</evidence>
<evidence type="ECO:0000256" key="1">
    <source>
        <dbReference type="ARBA" id="ARBA00022614"/>
    </source>
</evidence>
<dbReference type="PANTHER" id="PTHR15454:SF37">
    <property type="entry name" value="OUTER ARM DYNEIN LIGHT CHAIN 1 PROTEIN"/>
    <property type="match status" value="1"/>
</dbReference>
<dbReference type="FunFam" id="3.80.10.10:FF:000320">
    <property type="entry name" value="Protein phosphatase 1 regulatory subunit pprA"/>
    <property type="match status" value="1"/>
</dbReference>
<dbReference type="EMBL" id="JAIWQS010000002">
    <property type="protein sequence ID" value="KAJ8772100.1"/>
    <property type="molecule type" value="Genomic_DNA"/>
</dbReference>
<organism evidence="4 5">
    <name type="scientific">Erythroxylum novogranatense</name>
    <dbReference type="NCBI Taxonomy" id="1862640"/>
    <lineage>
        <taxon>Eukaryota</taxon>
        <taxon>Viridiplantae</taxon>
        <taxon>Streptophyta</taxon>
        <taxon>Embryophyta</taxon>
        <taxon>Tracheophyta</taxon>
        <taxon>Spermatophyta</taxon>
        <taxon>Magnoliopsida</taxon>
        <taxon>eudicotyledons</taxon>
        <taxon>Gunneridae</taxon>
        <taxon>Pentapetalae</taxon>
        <taxon>rosids</taxon>
        <taxon>fabids</taxon>
        <taxon>Malpighiales</taxon>
        <taxon>Erythroxylaceae</taxon>
        <taxon>Erythroxylum</taxon>
    </lineage>
</organism>
<dbReference type="InterPro" id="IPR003591">
    <property type="entry name" value="Leu-rich_rpt_typical-subtyp"/>
</dbReference>
<dbReference type="Pfam" id="PF13516">
    <property type="entry name" value="LRR_6"/>
    <property type="match status" value="1"/>
</dbReference>
<feature type="region of interest" description="Disordered" evidence="3">
    <location>
        <begin position="121"/>
        <end position="140"/>
    </location>
</feature>
<accession>A0AAV8U156</accession>
<keyword evidence="5" id="KW-1185">Reference proteome</keyword>
<evidence type="ECO:0000256" key="2">
    <source>
        <dbReference type="ARBA" id="ARBA00022737"/>
    </source>
</evidence>
<feature type="compositionally biased region" description="Polar residues" evidence="3">
    <location>
        <begin position="658"/>
        <end position="680"/>
    </location>
</feature>
<dbReference type="Gene3D" id="3.80.10.10">
    <property type="entry name" value="Ribonuclease Inhibitor"/>
    <property type="match status" value="2"/>
</dbReference>
<dbReference type="InterPro" id="IPR032675">
    <property type="entry name" value="LRR_dom_sf"/>
</dbReference>
<name>A0AAV8U156_9ROSI</name>
<comment type="caution">
    <text evidence="4">The sequence shown here is derived from an EMBL/GenBank/DDBJ whole genome shotgun (WGS) entry which is preliminary data.</text>
</comment>
<keyword evidence="2" id="KW-0677">Repeat</keyword>
<reference evidence="4 5" key="1">
    <citation type="submission" date="2021-09" db="EMBL/GenBank/DDBJ databases">
        <title>Genomic insights and catalytic innovation underlie evolution of tropane alkaloids biosynthesis.</title>
        <authorList>
            <person name="Wang Y.-J."/>
            <person name="Tian T."/>
            <person name="Huang J.-P."/>
            <person name="Huang S.-X."/>
        </authorList>
    </citation>
    <scope>NUCLEOTIDE SEQUENCE [LARGE SCALE GENOMIC DNA]</scope>
    <source>
        <strain evidence="4">KIB-2018</strain>
        <tissue evidence="4">Leaf</tissue>
    </source>
</reference>
<dbReference type="AlphaFoldDB" id="A0AAV8U156"/>
<dbReference type="Proteomes" id="UP001159364">
    <property type="component" value="Linkage Group LG02"/>
</dbReference>
<dbReference type="SMART" id="SM00369">
    <property type="entry name" value="LRR_TYP"/>
    <property type="match status" value="3"/>
</dbReference>
<gene>
    <name evidence="4" type="ORF">K2173_027277</name>
</gene>
<protein>
    <submittedName>
        <fullName evidence="4">Uncharacterized protein</fullName>
    </submittedName>
</protein>
<evidence type="ECO:0000313" key="4">
    <source>
        <dbReference type="EMBL" id="KAJ8772100.1"/>
    </source>
</evidence>
<proteinExistence type="predicted"/>
<feature type="compositionally biased region" description="Low complexity" evidence="3">
    <location>
        <begin position="640"/>
        <end position="652"/>
    </location>
</feature>
<dbReference type="SUPFAM" id="SSF52075">
    <property type="entry name" value="Outer arm dynein light chain 1"/>
    <property type="match status" value="1"/>
</dbReference>
<feature type="region of interest" description="Disordered" evidence="3">
    <location>
        <begin position="367"/>
        <end position="405"/>
    </location>
</feature>
<dbReference type="InterPro" id="IPR001611">
    <property type="entry name" value="Leu-rich_rpt"/>
</dbReference>
<feature type="region of interest" description="Disordered" evidence="3">
    <location>
        <begin position="640"/>
        <end position="680"/>
    </location>
</feature>
<dbReference type="GO" id="GO:0005737">
    <property type="term" value="C:cytoplasm"/>
    <property type="evidence" value="ECO:0007669"/>
    <property type="project" value="TreeGrafter"/>
</dbReference>
<keyword evidence="1" id="KW-0433">Leucine-rich repeat</keyword>
<evidence type="ECO:0000313" key="5">
    <source>
        <dbReference type="Proteomes" id="UP001159364"/>
    </source>
</evidence>
<dbReference type="PROSITE" id="PS51450">
    <property type="entry name" value="LRR"/>
    <property type="match status" value="4"/>
</dbReference>
<sequence length="680" mass="75794">MARFSCCFWLPGRRNEKMVDKDLLNKVGLNKILKSLKVGPDYPVKLLKTQLKKATFTVSAPNDMQNKFASVREMSCKTLGTDKAPEVAYEGEDEYEENVLMKRDLSDLDLQSFMDNSSRYELSTERTRMGSSDALPTELTGHNTKITENDEEKGVIDVVQNGHVSDPGFCKTQFRDSPKLKRSCSNLELNEVLKVSAEMLPPSKLLFSGESYDQSVKWRMLGSPSSLRSHCSADKVILRKHSSSQVLPSRSRKLPWRLFLWSHRNLHKQLTAKQQQQAVSASFNQQGGYHSDTVEPNRTVFLNRTQSMGSFIGESLNKDQYGNGGIEESWSGFGDSFSGFWRHNQWVAFRTKSSSFSRVDEWVKDLETQMPPPDDDDDEGSDDFTAFPPSPENDKSLTRSMSASTRCPDNSLSEEILIASSMIQSLNTSTTSAHTSSIGLKAIPIMSHFSSLRSVNLSNNSIVCITSGSLPKGLHVLNLSRNKISTIEGLRELTRLRALDLGYNRIARIGQGLSNCTTIKELFLGGNKISNVEGLHRLLKLTVLDLSFNKITTAKALGQLVANYHSMQALNLLGNPVQSNIGDDQLRKAISSLLPKLVYLNKQPIKSRRVREVVTDSVTKAALGTTYNCRRKAIRRVSSSVSSSSVSRNSASGAYRSCNRSKNQTNYLKKTPPLRSSSFH</sequence>
<dbReference type="SMART" id="SM00365">
    <property type="entry name" value="LRR_SD22"/>
    <property type="match status" value="4"/>
</dbReference>
<feature type="compositionally biased region" description="Acidic residues" evidence="3">
    <location>
        <begin position="373"/>
        <end position="382"/>
    </location>
</feature>
<dbReference type="Pfam" id="PF13855">
    <property type="entry name" value="LRR_8"/>
    <property type="match status" value="1"/>
</dbReference>
<dbReference type="PANTHER" id="PTHR15454">
    <property type="entry name" value="NISCHARIN RELATED"/>
    <property type="match status" value="1"/>
</dbReference>